<dbReference type="GO" id="GO:0016787">
    <property type="term" value="F:hydrolase activity"/>
    <property type="evidence" value="ECO:0007669"/>
    <property type="project" value="UniProtKB-KW"/>
</dbReference>
<evidence type="ECO:0000313" key="4">
    <source>
        <dbReference type="EMBL" id="KAJ7675200.1"/>
    </source>
</evidence>
<proteinExistence type="inferred from homology"/>
<accession>A0AAD7D3F8</accession>
<dbReference type="PANTHER" id="PTHR43540">
    <property type="entry name" value="PEROXYUREIDOACRYLATE/UREIDOACRYLATE AMIDOHYDROLASE-RELATED"/>
    <property type="match status" value="1"/>
</dbReference>
<dbReference type="AlphaFoldDB" id="A0AAD7D3F8"/>
<dbReference type="Gene3D" id="3.40.50.850">
    <property type="entry name" value="Isochorismatase-like"/>
    <property type="match status" value="1"/>
</dbReference>
<dbReference type="Proteomes" id="UP001221757">
    <property type="component" value="Unassembled WGS sequence"/>
</dbReference>
<reference evidence="4" key="1">
    <citation type="submission" date="2023-03" db="EMBL/GenBank/DDBJ databases">
        <title>Massive genome expansion in bonnet fungi (Mycena s.s.) driven by repeated elements and novel gene families across ecological guilds.</title>
        <authorList>
            <consortium name="Lawrence Berkeley National Laboratory"/>
            <person name="Harder C.B."/>
            <person name="Miyauchi S."/>
            <person name="Viragh M."/>
            <person name="Kuo A."/>
            <person name="Thoen E."/>
            <person name="Andreopoulos B."/>
            <person name="Lu D."/>
            <person name="Skrede I."/>
            <person name="Drula E."/>
            <person name="Henrissat B."/>
            <person name="Morin E."/>
            <person name="Kohler A."/>
            <person name="Barry K."/>
            <person name="LaButti K."/>
            <person name="Morin E."/>
            <person name="Salamov A."/>
            <person name="Lipzen A."/>
            <person name="Mereny Z."/>
            <person name="Hegedus B."/>
            <person name="Baldrian P."/>
            <person name="Stursova M."/>
            <person name="Weitz H."/>
            <person name="Taylor A."/>
            <person name="Grigoriev I.V."/>
            <person name="Nagy L.G."/>
            <person name="Martin F."/>
            <person name="Kauserud H."/>
        </authorList>
    </citation>
    <scope>NUCLEOTIDE SEQUENCE</scope>
    <source>
        <strain evidence="4">CBHHK067</strain>
    </source>
</reference>
<feature type="domain" description="Isochorismatase-like" evidence="3">
    <location>
        <begin position="9"/>
        <end position="189"/>
    </location>
</feature>
<protein>
    <submittedName>
        <fullName evidence="4">Isochorismatase</fullName>
    </submittedName>
</protein>
<comment type="caution">
    <text evidence="4">The sequence shown here is derived from an EMBL/GenBank/DDBJ whole genome shotgun (WGS) entry which is preliminary data.</text>
</comment>
<dbReference type="SUPFAM" id="SSF52499">
    <property type="entry name" value="Isochorismatase-like hydrolases"/>
    <property type="match status" value="1"/>
</dbReference>
<evidence type="ECO:0000256" key="2">
    <source>
        <dbReference type="ARBA" id="ARBA00022801"/>
    </source>
</evidence>
<dbReference type="EMBL" id="JARKIE010000151">
    <property type="protein sequence ID" value="KAJ7675200.1"/>
    <property type="molecule type" value="Genomic_DNA"/>
</dbReference>
<dbReference type="CDD" id="cd01014">
    <property type="entry name" value="nicotinamidase_related"/>
    <property type="match status" value="1"/>
</dbReference>
<dbReference type="InterPro" id="IPR000868">
    <property type="entry name" value="Isochorismatase-like_dom"/>
</dbReference>
<name>A0AAD7D3F8_MYCRO</name>
<dbReference type="InterPro" id="IPR050272">
    <property type="entry name" value="Isochorismatase-like_hydrls"/>
</dbReference>
<dbReference type="InterPro" id="IPR036380">
    <property type="entry name" value="Isochorismatase-like_sf"/>
</dbReference>
<evidence type="ECO:0000259" key="3">
    <source>
        <dbReference type="Pfam" id="PF00857"/>
    </source>
</evidence>
<gene>
    <name evidence="4" type="ORF">B0H17DRAFT_1081410</name>
</gene>
<dbReference type="PANTHER" id="PTHR43540:SF1">
    <property type="entry name" value="ISOCHORISMATASE HYDROLASE"/>
    <property type="match status" value="1"/>
</dbReference>
<organism evidence="4 5">
    <name type="scientific">Mycena rosella</name>
    <name type="common">Pink bonnet</name>
    <name type="synonym">Agaricus rosellus</name>
    <dbReference type="NCBI Taxonomy" id="1033263"/>
    <lineage>
        <taxon>Eukaryota</taxon>
        <taxon>Fungi</taxon>
        <taxon>Dikarya</taxon>
        <taxon>Basidiomycota</taxon>
        <taxon>Agaricomycotina</taxon>
        <taxon>Agaricomycetes</taxon>
        <taxon>Agaricomycetidae</taxon>
        <taxon>Agaricales</taxon>
        <taxon>Marasmiineae</taxon>
        <taxon>Mycenaceae</taxon>
        <taxon>Mycena</taxon>
    </lineage>
</organism>
<comment type="similarity">
    <text evidence="1">Belongs to the isochorismatase family.</text>
</comment>
<keyword evidence="5" id="KW-1185">Reference proteome</keyword>
<evidence type="ECO:0000313" key="5">
    <source>
        <dbReference type="Proteomes" id="UP001221757"/>
    </source>
</evidence>
<dbReference type="Pfam" id="PF00857">
    <property type="entry name" value="Isochorismatase"/>
    <property type="match status" value="1"/>
</dbReference>
<keyword evidence="2" id="KW-0378">Hydrolase</keyword>
<sequence length="200" mass="21372">MPTIFSPRTALIVIDVQNGFKLEPFSGMDVYPNLNTVIENIASTIKAFRAASLPVIHVHHASLQDHPLNPTLCPAGFAVLPDAAPVGDEIVFVKNVNSGFIGTGLEAHLRAAQIDTLVILGLTTSHCVSTTTRMAGNLGWPVFLPRDGTAMFERAAAPGSEKQFDAETMHEVALAELHEEFATVVTTEEIISGLKSVSAE</sequence>
<evidence type="ECO:0000256" key="1">
    <source>
        <dbReference type="ARBA" id="ARBA00006336"/>
    </source>
</evidence>